<accession>A0A8E2F9Q7</accession>
<evidence type="ECO:0000259" key="1">
    <source>
        <dbReference type="Pfam" id="PF06985"/>
    </source>
</evidence>
<evidence type="ECO:0000313" key="2">
    <source>
        <dbReference type="EMBL" id="OCL13180.1"/>
    </source>
</evidence>
<dbReference type="AlphaFoldDB" id="A0A8E2F9Q7"/>
<proteinExistence type="predicted"/>
<gene>
    <name evidence="2" type="ORF">AOQ84DRAFT_122658</name>
</gene>
<reference evidence="2 3" key="1">
    <citation type="journal article" date="2016" name="Nat. Commun.">
        <title>Ectomycorrhizal ecology is imprinted in the genome of the dominant symbiotic fungus Cenococcum geophilum.</title>
        <authorList>
            <consortium name="DOE Joint Genome Institute"/>
            <person name="Peter M."/>
            <person name="Kohler A."/>
            <person name="Ohm R.A."/>
            <person name="Kuo A."/>
            <person name="Krutzmann J."/>
            <person name="Morin E."/>
            <person name="Arend M."/>
            <person name="Barry K.W."/>
            <person name="Binder M."/>
            <person name="Choi C."/>
            <person name="Clum A."/>
            <person name="Copeland A."/>
            <person name="Grisel N."/>
            <person name="Haridas S."/>
            <person name="Kipfer T."/>
            <person name="LaButti K."/>
            <person name="Lindquist E."/>
            <person name="Lipzen A."/>
            <person name="Maire R."/>
            <person name="Meier B."/>
            <person name="Mihaltcheva S."/>
            <person name="Molinier V."/>
            <person name="Murat C."/>
            <person name="Poggeler S."/>
            <person name="Quandt C.A."/>
            <person name="Sperisen C."/>
            <person name="Tritt A."/>
            <person name="Tisserant E."/>
            <person name="Crous P.W."/>
            <person name="Henrissat B."/>
            <person name="Nehls U."/>
            <person name="Egli S."/>
            <person name="Spatafora J.W."/>
            <person name="Grigoriev I.V."/>
            <person name="Martin F.M."/>
        </authorList>
    </citation>
    <scope>NUCLEOTIDE SEQUENCE [LARGE SCALE GENOMIC DNA]</scope>
    <source>
        <strain evidence="2 3">CBS 207.34</strain>
    </source>
</reference>
<keyword evidence="3" id="KW-1185">Reference proteome</keyword>
<name>A0A8E2F9Q7_9PEZI</name>
<dbReference type="InterPro" id="IPR010730">
    <property type="entry name" value="HET"/>
</dbReference>
<dbReference type="Pfam" id="PF06985">
    <property type="entry name" value="HET"/>
    <property type="match status" value="1"/>
</dbReference>
<dbReference type="OrthoDB" id="2958217at2759"/>
<dbReference type="PANTHER" id="PTHR33112">
    <property type="entry name" value="DOMAIN PROTEIN, PUTATIVE-RELATED"/>
    <property type="match status" value="1"/>
</dbReference>
<dbReference type="PANTHER" id="PTHR33112:SF16">
    <property type="entry name" value="HETEROKARYON INCOMPATIBILITY DOMAIN-CONTAINING PROTEIN"/>
    <property type="match status" value="1"/>
</dbReference>
<evidence type="ECO:0000313" key="3">
    <source>
        <dbReference type="Proteomes" id="UP000250140"/>
    </source>
</evidence>
<protein>
    <recommendedName>
        <fullName evidence="1">Heterokaryon incompatibility domain-containing protein</fullName>
    </recommendedName>
</protein>
<organism evidence="2 3">
    <name type="scientific">Glonium stellatum</name>
    <dbReference type="NCBI Taxonomy" id="574774"/>
    <lineage>
        <taxon>Eukaryota</taxon>
        <taxon>Fungi</taxon>
        <taxon>Dikarya</taxon>
        <taxon>Ascomycota</taxon>
        <taxon>Pezizomycotina</taxon>
        <taxon>Dothideomycetes</taxon>
        <taxon>Pleosporomycetidae</taxon>
        <taxon>Gloniales</taxon>
        <taxon>Gloniaceae</taxon>
        <taxon>Glonium</taxon>
    </lineage>
</organism>
<dbReference type="EMBL" id="KV748771">
    <property type="protein sequence ID" value="OCL13180.1"/>
    <property type="molecule type" value="Genomic_DNA"/>
</dbReference>
<feature type="domain" description="Heterokaryon incompatibility" evidence="1">
    <location>
        <begin position="27"/>
        <end position="122"/>
    </location>
</feature>
<sequence>MPCRLIRIGGSGKEPVLIQTNARPVPYVALSHRWSDSNVLKTTSTSQAQWERSIPYRRLSVVFREVMLFASKLGFQHIWIDSLCIIQDDPEDWRSEASRMSTIYREASLVISVALATDPTQGPHGWSQ</sequence>
<dbReference type="Proteomes" id="UP000250140">
    <property type="component" value="Unassembled WGS sequence"/>
</dbReference>